<keyword evidence="7 13" id="KW-0378">Hydrolase</keyword>
<dbReference type="SMART" id="SM00236">
    <property type="entry name" value="fCBD"/>
    <property type="match status" value="1"/>
</dbReference>
<proteinExistence type="inferred from homology"/>
<feature type="region of interest" description="Disordered" evidence="14">
    <location>
        <begin position="400"/>
        <end position="421"/>
    </location>
</feature>
<feature type="domain" description="CBM1" evidence="16">
    <location>
        <begin position="421"/>
        <end position="457"/>
    </location>
</feature>
<evidence type="ECO:0000259" key="16">
    <source>
        <dbReference type="PROSITE" id="PS51164"/>
    </source>
</evidence>
<keyword evidence="10 13" id="KW-0326">Glycosidase</keyword>
<dbReference type="SUPFAM" id="SSF57180">
    <property type="entry name" value="Cellulose-binding domain"/>
    <property type="match status" value="1"/>
</dbReference>
<dbReference type="SUPFAM" id="SSF51445">
    <property type="entry name" value="(Trans)glycosidases"/>
    <property type="match status" value="1"/>
</dbReference>
<feature type="chain" id="PRO_5001853940" description="chitinase" evidence="15">
    <location>
        <begin position="24"/>
        <end position="457"/>
    </location>
</feature>
<evidence type="ECO:0000256" key="14">
    <source>
        <dbReference type="SAM" id="MobiDB-lite"/>
    </source>
</evidence>
<evidence type="ECO:0000256" key="4">
    <source>
        <dbReference type="ARBA" id="ARBA00022525"/>
    </source>
</evidence>
<keyword evidence="9" id="KW-0119">Carbohydrate metabolism</keyword>
<dbReference type="PROSITE" id="PS00562">
    <property type="entry name" value="CBM1_1"/>
    <property type="match status" value="1"/>
</dbReference>
<dbReference type="InterPro" id="IPR035971">
    <property type="entry name" value="CBD_sf"/>
</dbReference>
<dbReference type="InterPro" id="IPR000254">
    <property type="entry name" value="CBD"/>
</dbReference>
<dbReference type="AlphaFoldDB" id="A0A090D9S4"/>
<feature type="region of interest" description="Disordered" evidence="14">
    <location>
        <begin position="336"/>
        <end position="357"/>
    </location>
</feature>
<evidence type="ECO:0000256" key="6">
    <source>
        <dbReference type="ARBA" id="ARBA00022729"/>
    </source>
</evidence>
<comment type="similarity">
    <text evidence="12">Belongs to the glycosyl hydrolase 18 family. Chitinase class III subfamily.</text>
</comment>
<dbReference type="GO" id="GO:0005576">
    <property type="term" value="C:extracellular region"/>
    <property type="evidence" value="ECO:0007669"/>
    <property type="project" value="UniProtKB-SubCell"/>
</dbReference>
<dbReference type="InterPro" id="IPR017853">
    <property type="entry name" value="GH"/>
</dbReference>
<accession>A0A090D9S4</accession>
<keyword evidence="5" id="KW-0147">Chitin-binding</keyword>
<dbReference type="PANTHER" id="PTHR45708">
    <property type="entry name" value="ENDOCHITINASE"/>
    <property type="match status" value="1"/>
</dbReference>
<dbReference type="STRING" id="515849.A0A090D9S4"/>
<name>A0A090D9S4_PODAN</name>
<dbReference type="Gene3D" id="3.20.20.80">
    <property type="entry name" value="Glycosidases"/>
    <property type="match status" value="1"/>
</dbReference>
<evidence type="ECO:0000259" key="17">
    <source>
        <dbReference type="PROSITE" id="PS51910"/>
    </source>
</evidence>
<dbReference type="CDD" id="cd02877">
    <property type="entry name" value="GH18_hevamine_XipI_class_III"/>
    <property type="match status" value="1"/>
</dbReference>
<reference evidence="19" key="2">
    <citation type="journal article" date="2014" name="Genetics">
        <title>Maintaining two mating types: Structure of the mating type locus and its role in heterokaryosis in Podospora anserina.</title>
        <authorList>
            <person name="Grognet P."/>
            <person name="Bidard F."/>
            <person name="Kuchly C."/>
            <person name="Tong L.C.H."/>
            <person name="Coppin E."/>
            <person name="Benkhali J.A."/>
            <person name="Couloux A."/>
            <person name="Wincker P."/>
            <person name="Debuchy R."/>
            <person name="Silar P."/>
        </authorList>
    </citation>
    <scope>GENOME REANNOTATION</scope>
    <source>
        <strain evidence="19">S / ATCC MYA-4624 / DSM 980 / FGSC 10383</strain>
    </source>
</reference>
<evidence type="ECO:0000313" key="19">
    <source>
        <dbReference type="Proteomes" id="UP000001197"/>
    </source>
</evidence>
<protein>
    <recommendedName>
        <fullName evidence="3">chitinase</fullName>
        <ecNumber evidence="3">3.2.1.14</ecNumber>
    </recommendedName>
</protein>
<dbReference type="FunCoup" id="A0A090D9S4">
    <property type="interactions" value="149"/>
</dbReference>
<keyword evidence="6 15" id="KW-0732">Signal</keyword>
<sequence>MLRSHNLLALCGIILSLSNKVLAGFDPTASNNIAVYWGQNSISLTSGGQQRLSYYCANTPINIIPLAFLYTIKTPSTTINFANAGDNCTLFSGSQLLSCPQLEEDIQTCQTAHNKSILLSIGGATYTEGGFSSPAEAVQMAGAVWEMFGPKKEGSKVERPFGDAVVDGFDIDLEAVAVNMVDFVGELRRLMDADGGKKKFYMSGAPQCPFPDAAMGGLMDGVGFDFVMVQFYNNWCGVDSWKASGGGDGKGESQFNFERWDRWAREESKNKGVKVLLGVPGSQAAGRGYVNGEVLKGVVEYVKGFESFGGVMMWDMSQVYGNTGFLDSIQAALGSDGQSSGQGSGLPPTQTASQTTISTSLSSSQLASLLSSLLSSQTAFVTITTTVVFSATATEFSTEEVPSPTTASVKSTSGSSTPTGTPVPHWGTCGGIYHLGSTVCESPYQCVVLSVWYSQCL</sequence>
<evidence type="ECO:0000256" key="3">
    <source>
        <dbReference type="ARBA" id="ARBA00012729"/>
    </source>
</evidence>
<feature type="signal peptide" evidence="15">
    <location>
        <begin position="1"/>
        <end position="23"/>
    </location>
</feature>
<evidence type="ECO:0000256" key="10">
    <source>
        <dbReference type="ARBA" id="ARBA00023295"/>
    </source>
</evidence>
<comment type="subcellular location">
    <subcellularLocation>
        <location evidence="2">Secreted</location>
    </subcellularLocation>
</comment>
<dbReference type="InterPro" id="IPR001223">
    <property type="entry name" value="Glyco_hydro18_cat"/>
</dbReference>
<dbReference type="PROSITE" id="PS01095">
    <property type="entry name" value="GH18_1"/>
    <property type="match status" value="1"/>
</dbReference>
<keyword evidence="11" id="KW-0624">Polysaccharide degradation</keyword>
<dbReference type="GO" id="GO:0000272">
    <property type="term" value="P:polysaccharide catabolic process"/>
    <property type="evidence" value="ECO:0007669"/>
    <property type="project" value="UniProtKB-KW"/>
</dbReference>
<dbReference type="InterPro" id="IPR050542">
    <property type="entry name" value="Glycosyl_Hydrlase18_Chitinase"/>
</dbReference>
<dbReference type="GO" id="GO:0030248">
    <property type="term" value="F:cellulose binding"/>
    <property type="evidence" value="ECO:0007669"/>
    <property type="project" value="InterPro"/>
</dbReference>
<dbReference type="eggNOG" id="KOG4701">
    <property type="taxonomic scope" value="Eukaryota"/>
</dbReference>
<dbReference type="PROSITE" id="PS51910">
    <property type="entry name" value="GH18_2"/>
    <property type="match status" value="1"/>
</dbReference>
<evidence type="ECO:0000256" key="8">
    <source>
        <dbReference type="ARBA" id="ARBA00023024"/>
    </source>
</evidence>
<dbReference type="Proteomes" id="UP000001197">
    <property type="component" value="Chromosome 6"/>
</dbReference>
<dbReference type="PROSITE" id="PS51164">
    <property type="entry name" value="CBM1_2"/>
    <property type="match status" value="1"/>
</dbReference>
<organism evidence="18 19">
    <name type="scientific">Podospora anserina (strain S / ATCC MYA-4624 / DSM 980 / FGSC 10383)</name>
    <name type="common">Pleurage anserina</name>
    <dbReference type="NCBI Taxonomy" id="515849"/>
    <lineage>
        <taxon>Eukaryota</taxon>
        <taxon>Fungi</taxon>
        <taxon>Dikarya</taxon>
        <taxon>Ascomycota</taxon>
        <taxon>Pezizomycotina</taxon>
        <taxon>Sordariomycetes</taxon>
        <taxon>Sordariomycetidae</taxon>
        <taxon>Sordariales</taxon>
        <taxon>Podosporaceae</taxon>
        <taxon>Podospora</taxon>
        <taxon>Podospora anserina</taxon>
    </lineage>
</organism>
<evidence type="ECO:0000256" key="13">
    <source>
        <dbReference type="RuleBase" id="RU000489"/>
    </source>
</evidence>
<evidence type="ECO:0000256" key="9">
    <source>
        <dbReference type="ARBA" id="ARBA00023277"/>
    </source>
</evidence>
<dbReference type="Pfam" id="PF00734">
    <property type="entry name" value="CBM_1"/>
    <property type="match status" value="1"/>
</dbReference>
<dbReference type="EMBL" id="FO904941">
    <property type="protein sequence ID" value="CDP31138.1"/>
    <property type="molecule type" value="Genomic_DNA"/>
</dbReference>
<keyword evidence="19" id="KW-1185">Reference proteome</keyword>
<dbReference type="GO" id="GO:0008061">
    <property type="term" value="F:chitin binding"/>
    <property type="evidence" value="ECO:0007669"/>
    <property type="project" value="UniProtKB-KW"/>
</dbReference>
<dbReference type="GO" id="GO:0006032">
    <property type="term" value="P:chitin catabolic process"/>
    <property type="evidence" value="ECO:0007669"/>
    <property type="project" value="UniProtKB-KW"/>
</dbReference>
<feature type="domain" description="GH18" evidence="17">
    <location>
        <begin position="31"/>
        <end position="336"/>
    </location>
</feature>
<evidence type="ECO:0000256" key="15">
    <source>
        <dbReference type="SAM" id="SignalP"/>
    </source>
</evidence>
<dbReference type="InterPro" id="IPR001579">
    <property type="entry name" value="Glyco_hydro_18_chit_AS"/>
</dbReference>
<evidence type="ECO:0000313" key="18">
    <source>
        <dbReference type="EMBL" id="CDP31138.1"/>
    </source>
</evidence>
<evidence type="ECO:0000256" key="7">
    <source>
        <dbReference type="ARBA" id="ARBA00022801"/>
    </source>
</evidence>
<dbReference type="Pfam" id="PF00704">
    <property type="entry name" value="Glyco_hydro_18"/>
    <property type="match status" value="1"/>
</dbReference>
<dbReference type="InParanoid" id="A0A090D9S4"/>
<evidence type="ECO:0000256" key="12">
    <source>
        <dbReference type="ARBA" id="ARBA00025727"/>
    </source>
</evidence>
<dbReference type="PANTHER" id="PTHR45708:SF49">
    <property type="entry name" value="ENDOCHITINASE"/>
    <property type="match status" value="1"/>
</dbReference>
<reference evidence="18 19" key="1">
    <citation type="journal article" date="2008" name="Genome Biol.">
        <title>The genome sequence of the model ascomycete fungus Podospora anserina.</title>
        <authorList>
            <person name="Espagne E."/>
            <person name="Lespinet O."/>
            <person name="Malagnac F."/>
            <person name="Da Silva C."/>
            <person name="Jaillon O."/>
            <person name="Porcel B.M."/>
            <person name="Couloux A."/>
            <person name="Aury J.-M."/>
            <person name="Segurens B."/>
            <person name="Poulain J."/>
            <person name="Anthouard V."/>
            <person name="Grossetete S."/>
            <person name="Khalili H."/>
            <person name="Coppin E."/>
            <person name="Dequard-Chablat M."/>
            <person name="Picard M."/>
            <person name="Contamine V."/>
            <person name="Arnaise S."/>
            <person name="Bourdais A."/>
            <person name="Berteaux-Lecellier V."/>
            <person name="Gautheret D."/>
            <person name="de Vries R.P."/>
            <person name="Battaglia E."/>
            <person name="Coutinho P.M."/>
            <person name="Danchin E.G.J."/>
            <person name="Henrissat B."/>
            <person name="El Khoury R."/>
            <person name="Sainsard-Chanet A."/>
            <person name="Boivin A."/>
            <person name="Pinan-Lucarre B."/>
            <person name="Sellem C.H."/>
            <person name="Debuchy R."/>
            <person name="Wincker P."/>
            <person name="Weissenbach J."/>
            <person name="Silar P."/>
        </authorList>
    </citation>
    <scope>NUCLEOTIDE SEQUENCE [LARGE SCALE GENOMIC DNA]</scope>
    <source>
        <strain evidence="19">S / ATCC MYA-4624 / DSM 980 / FGSC 10383</strain>
    </source>
</reference>
<feature type="compositionally biased region" description="Low complexity" evidence="14">
    <location>
        <begin position="405"/>
        <end position="421"/>
    </location>
</feature>
<evidence type="ECO:0000256" key="5">
    <source>
        <dbReference type="ARBA" id="ARBA00022669"/>
    </source>
</evidence>
<dbReference type="GO" id="GO:0008843">
    <property type="term" value="F:endochitinase activity"/>
    <property type="evidence" value="ECO:0007669"/>
    <property type="project" value="UniProtKB-EC"/>
</dbReference>
<dbReference type="InterPro" id="IPR045321">
    <property type="entry name" value="Cts1-like"/>
</dbReference>
<evidence type="ECO:0000256" key="2">
    <source>
        <dbReference type="ARBA" id="ARBA00004613"/>
    </source>
</evidence>
<comment type="catalytic activity">
    <reaction evidence="1">
        <text>Random endo-hydrolysis of N-acetyl-beta-D-glucosaminide (1-&gt;4)-beta-linkages in chitin and chitodextrins.</text>
        <dbReference type="EC" id="3.2.1.14"/>
    </reaction>
</comment>
<evidence type="ECO:0000256" key="1">
    <source>
        <dbReference type="ARBA" id="ARBA00000822"/>
    </source>
</evidence>
<keyword evidence="8" id="KW-0146">Chitin degradation</keyword>
<keyword evidence="4" id="KW-0964">Secreted</keyword>
<dbReference type="EC" id="3.2.1.14" evidence="3"/>
<evidence type="ECO:0000256" key="11">
    <source>
        <dbReference type="ARBA" id="ARBA00023326"/>
    </source>
</evidence>